<dbReference type="SUPFAM" id="SSF53067">
    <property type="entry name" value="Actin-like ATPase domain"/>
    <property type="match status" value="1"/>
</dbReference>
<dbReference type="Pfam" id="PF00480">
    <property type="entry name" value="ROK"/>
    <property type="match status" value="1"/>
</dbReference>
<dbReference type="Gene3D" id="1.10.10.10">
    <property type="entry name" value="Winged helix-like DNA-binding domain superfamily/Winged helix DNA-binding domain"/>
    <property type="match status" value="1"/>
</dbReference>
<keyword evidence="2" id="KW-0808">Transferase</keyword>
<organism evidence="2 3">
    <name type="scientific">Labrys okinawensis</name>
    <dbReference type="NCBI Taxonomy" id="346911"/>
    <lineage>
        <taxon>Bacteria</taxon>
        <taxon>Pseudomonadati</taxon>
        <taxon>Pseudomonadota</taxon>
        <taxon>Alphaproteobacteria</taxon>
        <taxon>Hyphomicrobiales</taxon>
        <taxon>Xanthobacteraceae</taxon>
        <taxon>Labrys</taxon>
    </lineage>
</organism>
<evidence type="ECO:0000313" key="3">
    <source>
        <dbReference type="Proteomes" id="UP000237682"/>
    </source>
</evidence>
<dbReference type="AlphaFoldDB" id="A0A2S9Q487"/>
<evidence type="ECO:0000313" key="2">
    <source>
        <dbReference type="EMBL" id="PRH84104.1"/>
    </source>
</evidence>
<dbReference type="InterPro" id="IPR000600">
    <property type="entry name" value="ROK"/>
</dbReference>
<proteinExistence type="inferred from homology"/>
<dbReference type="InterPro" id="IPR049874">
    <property type="entry name" value="ROK_cs"/>
</dbReference>
<dbReference type="EMBL" id="PUEJ01000016">
    <property type="protein sequence ID" value="PRH84104.1"/>
    <property type="molecule type" value="Genomic_DNA"/>
</dbReference>
<comment type="caution">
    <text evidence="2">The sequence shown here is derived from an EMBL/GenBank/DDBJ whole genome shotgun (WGS) entry which is preliminary data.</text>
</comment>
<dbReference type="OrthoDB" id="49685at2"/>
<dbReference type="InterPro" id="IPR036388">
    <property type="entry name" value="WH-like_DNA-bd_sf"/>
</dbReference>
<evidence type="ECO:0000256" key="1">
    <source>
        <dbReference type="ARBA" id="ARBA00006479"/>
    </source>
</evidence>
<dbReference type="PANTHER" id="PTHR18964">
    <property type="entry name" value="ROK (REPRESSOR, ORF, KINASE) FAMILY"/>
    <property type="match status" value="1"/>
</dbReference>
<dbReference type="GO" id="GO:0016301">
    <property type="term" value="F:kinase activity"/>
    <property type="evidence" value="ECO:0007669"/>
    <property type="project" value="UniProtKB-KW"/>
</dbReference>
<sequence>MAGRESNRALQPGRSVAGTNLEFTRSHNRRVVLDTVRRLGPVSRAEIARETALTNQTISNIVEELEQAGFLLAGEPKREGRGQPSIPYAINPEGAWSLGFHVDHSAIIAALVDLTGKPVAIREIPAQRPSPHSAAPALRRLADELTAEAGIPASRLLGAGVALPVRFGVGAITTAGPTTLPGWDDPDARQHIAEALAQPVQIENDAMAAAIGERLHGVARAIDSFVFLFLDEGLGAGVFLGGQPWRGASLNAGEIGHMIVAPNGKPCPCGNRGCLERYLSLSAAQEFLADQPGAPALSELDGAPSAPVERWVADAAPYLAGAVNILESTLDPETILLGGLAPAGVLASLIEKAEPLPMSVGSRSGRRLPRLMAGSVGHHTVVLGAASLPIFDEINPRFDVLLKH</sequence>
<comment type="similarity">
    <text evidence="1">Belongs to the ROK (NagC/XylR) family.</text>
</comment>
<reference evidence="2 3" key="1">
    <citation type="submission" date="2018-02" db="EMBL/GenBank/DDBJ databases">
        <title>Whole genome sequencing of endophytic bacterium.</title>
        <authorList>
            <person name="Eedara R."/>
            <person name="Podile A.R."/>
        </authorList>
    </citation>
    <scope>NUCLEOTIDE SEQUENCE [LARGE SCALE GENOMIC DNA]</scope>
    <source>
        <strain evidence="2 3">RP1T</strain>
    </source>
</reference>
<dbReference type="PANTHER" id="PTHR18964:SF149">
    <property type="entry name" value="BIFUNCTIONAL UDP-N-ACETYLGLUCOSAMINE 2-EPIMERASE_N-ACETYLMANNOSAMINE KINASE"/>
    <property type="match status" value="1"/>
</dbReference>
<dbReference type="Gene3D" id="3.30.420.40">
    <property type="match status" value="2"/>
</dbReference>
<dbReference type="InterPro" id="IPR043129">
    <property type="entry name" value="ATPase_NBD"/>
</dbReference>
<gene>
    <name evidence="2" type="ORF">C5L14_28950</name>
</gene>
<dbReference type="RefSeq" id="WP_105865531.1">
    <property type="nucleotide sequence ID" value="NZ_PUEJ01000016.1"/>
</dbReference>
<dbReference type="PROSITE" id="PS01125">
    <property type="entry name" value="ROK"/>
    <property type="match status" value="1"/>
</dbReference>
<keyword evidence="2" id="KW-0418">Kinase</keyword>
<protein>
    <submittedName>
        <fullName evidence="2">Sugar kinase</fullName>
    </submittedName>
</protein>
<dbReference type="SUPFAM" id="SSF46785">
    <property type="entry name" value="Winged helix' DNA-binding domain"/>
    <property type="match status" value="1"/>
</dbReference>
<name>A0A2S9Q487_9HYPH</name>
<keyword evidence="3" id="KW-1185">Reference proteome</keyword>
<dbReference type="Proteomes" id="UP000237682">
    <property type="component" value="Unassembled WGS sequence"/>
</dbReference>
<accession>A0A2S9Q487</accession>
<dbReference type="InterPro" id="IPR036390">
    <property type="entry name" value="WH_DNA-bd_sf"/>
</dbReference>